<dbReference type="PROSITE" id="PS50053">
    <property type="entry name" value="UBIQUITIN_2"/>
    <property type="match status" value="1"/>
</dbReference>
<organism evidence="2 3">
    <name type="scientific">Dissostichus eleginoides</name>
    <name type="common">Patagonian toothfish</name>
    <name type="synonym">Dissostichus amissus</name>
    <dbReference type="NCBI Taxonomy" id="100907"/>
    <lineage>
        <taxon>Eukaryota</taxon>
        <taxon>Metazoa</taxon>
        <taxon>Chordata</taxon>
        <taxon>Craniata</taxon>
        <taxon>Vertebrata</taxon>
        <taxon>Euteleostomi</taxon>
        <taxon>Actinopterygii</taxon>
        <taxon>Neopterygii</taxon>
        <taxon>Teleostei</taxon>
        <taxon>Neoteleostei</taxon>
        <taxon>Acanthomorphata</taxon>
        <taxon>Eupercaria</taxon>
        <taxon>Perciformes</taxon>
        <taxon>Notothenioidei</taxon>
        <taxon>Nototheniidae</taxon>
        <taxon>Dissostichus</taxon>
    </lineage>
</organism>
<dbReference type="Proteomes" id="UP001228049">
    <property type="component" value="Unassembled WGS sequence"/>
</dbReference>
<dbReference type="InterPro" id="IPR029071">
    <property type="entry name" value="Ubiquitin-like_domsf"/>
</dbReference>
<protein>
    <submittedName>
        <fullName evidence="2">Ubiquitin-60S ribosomal protein L40</fullName>
    </submittedName>
</protein>
<name>A0AAD9BYI7_DISEL</name>
<sequence>MKVQVRVNGPRGDEKVLDLCEDEEDLKRITVLQLKKRIVRDMKIGDDIRMVFRTDILEESSLLLSYGIKHMSTIHTLLMLPGGMMGGRPDWIYDEDAQRLPKPDH</sequence>
<evidence type="ECO:0000259" key="1">
    <source>
        <dbReference type="PROSITE" id="PS50053"/>
    </source>
</evidence>
<evidence type="ECO:0000313" key="2">
    <source>
        <dbReference type="EMBL" id="KAK1890219.1"/>
    </source>
</evidence>
<keyword evidence="3" id="KW-1185">Reference proteome</keyword>
<dbReference type="Gene3D" id="3.10.20.90">
    <property type="entry name" value="Phosphatidylinositol 3-kinase Catalytic Subunit, Chain A, domain 1"/>
    <property type="match status" value="1"/>
</dbReference>
<keyword evidence="2" id="KW-0687">Ribonucleoprotein</keyword>
<dbReference type="AlphaFoldDB" id="A0AAD9BYI7"/>
<keyword evidence="2" id="KW-0689">Ribosomal protein</keyword>
<gene>
    <name evidence="2" type="ORF">KUDE01_014890</name>
</gene>
<accession>A0AAD9BYI7</accession>
<dbReference type="EMBL" id="JASDAP010000016">
    <property type="protein sequence ID" value="KAK1890219.1"/>
    <property type="molecule type" value="Genomic_DNA"/>
</dbReference>
<dbReference type="SUPFAM" id="SSF54236">
    <property type="entry name" value="Ubiquitin-like"/>
    <property type="match status" value="1"/>
</dbReference>
<dbReference type="InterPro" id="IPR000626">
    <property type="entry name" value="Ubiquitin-like_dom"/>
</dbReference>
<evidence type="ECO:0000313" key="3">
    <source>
        <dbReference type="Proteomes" id="UP001228049"/>
    </source>
</evidence>
<feature type="domain" description="Ubiquitin-like" evidence="1">
    <location>
        <begin position="30"/>
        <end position="83"/>
    </location>
</feature>
<reference evidence="2" key="1">
    <citation type="submission" date="2023-04" db="EMBL/GenBank/DDBJ databases">
        <title>Chromosome-level genome of Chaenocephalus aceratus.</title>
        <authorList>
            <person name="Park H."/>
        </authorList>
    </citation>
    <scope>NUCLEOTIDE SEQUENCE</scope>
    <source>
        <strain evidence="2">DE</strain>
        <tissue evidence="2">Muscle</tissue>
    </source>
</reference>
<dbReference type="GO" id="GO:0005840">
    <property type="term" value="C:ribosome"/>
    <property type="evidence" value="ECO:0007669"/>
    <property type="project" value="UniProtKB-KW"/>
</dbReference>
<dbReference type="CDD" id="cd17039">
    <property type="entry name" value="Ubl_ubiquitin_like"/>
    <property type="match status" value="1"/>
</dbReference>
<comment type="caution">
    <text evidence="2">The sequence shown here is derived from an EMBL/GenBank/DDBJ whole genome shotgun (WGS) entry which is preliminary data.</text>
</comment>
<proteinExistence type="predicted"/>